<dbReference type="InterPro" id="IPR004670">
    <property type="entry name" value="NhaA"/>
</dbReference>
<feature type="transmembrane region" description="Helical" evidence="11">
    <location>
        <begin position="122"/>
        <end position="142"/>
    </location>
</feature>
<evidence type="ECO:0000256" key="12">
    <source>
        <dbReference type="SAM" id="MobiDB-lite"/>
    </source>
</evidence>
<evidence type="ECO:0000313" key="13">
    <source>
        <dbReference type="EMBL" id="GEB47666.1"/>
    </source>
</evidence>
<evidence type="ECO:0000256" key="10">
    <source>
        <dbReference type="ARBA" id="ARBA00023201"/>
    </source>
</evidence>
<feature type="transmembrane region" description="Helical" evidence="11">
    <location>
        <begin position="34"/>
        <end position="59"/>
    </location>
</feature>
<comment type="similarity">
    <text evidence="11">Belongs to the NhaA Na(+)/H(+) (TC 2.A.33) antiporter family.</text>
</comment>
<dbReference type="Gene3D" id="1.20.1530.10">
    <property type="entry name" value="Na+/H+ antiporter like domain"/>
    <property type="match status" value="1"/>
</dbReference>
<feature type="compositionally biased region" description="Low complexity" evidence="12">
    <location>
        <begin position="461"/>
        <end position="474"/>
    </location>
</feature>
<evidence type="ECO:0000256" key="6">
    <source>
        <dbReference type="ARBA" id="ARBA00022989"/>
    </source>
</evidence>
<keyword evidence="2 11" id="KW-0813">Transport</keyword>
<feature type="transmembrane region" description="Helical" evidence="11">
    <location>
        <begin position="387"/>
        <end position="413"/>
    </location>
</feature>
<keyword evidence="7 11" id="KW-0915">Sodium</keyword>
<dbReference type="InterPro" id="IPR023171">
    <property type="entry name" value="Na/H_antiporter_dom_sf"/>
</dbReference>
<dbReference type="OrthoDB" id="117402at2"/>
<dbReference type="HAMAP" id="MF_01844">
    <property type="entry name" value="NhaA"/>
    <property type="match status" value="1"/>
</dbReference>
<keyword evidence="3 11" id="KW-0050">Antiport</keyword>
<dbReference type="GO" id="GO:0015385">
    <property type="term" value="F:sodium:proton antiporter activity"/>
    <property type="evidence" value="ECO:0007669"/>
    <property type="project" value="UniProtKB-UniRule"/>
</dbReference>
<keyword evidence="6 11" id="KW-1133">Transmembrane helix</keyword>
<sequence>MSGEDHGPPEEIWRRGPVLSMSDRRVARYVARPFAAFLRVEASGAVLLLAATCAALLWVNCGGRSSYETLWTTVAELRIGPLHIEADLREAVNDGLMAVFFLVVGLEIKYNAVAGELRDRRFAAVPVIAALGGMLVPALLYLLLNSGGEAGRGWGIPMATDIAFALGVLSLLGSRVPNTARVFLLTLAIADDLGAITVIAVFYTDDLRPLWLAAAVLLVLLAGVLRWLRVWAVQLYLLLGLALWLALFESGVHATLAGVAMGLLCPARSLLRPVEARRRLRRIAPATGERPSVTELSRYRFLLGETVPVAERLQTALHPWSSYLVLPVFALANAGVPLTGGALGEAVGSTVTAGVLLGLVAGKTTGIALFTWLAVRLRLGALPGRFGALLTLGLAALGGVGFTVALFITALAFGEGSAHAGDAKVGILAGSVVAAGLGAALLTLDARRRPGREPESEAEPEPAGSPEGPEGSAR</sequence>
<reference evidence="13 14" key="1">
    <citation type="submission" date="2019-06" db="EMBL/GenBank/DDBJ databases">
        <title>Whole genome shotgun sequence of Streptomyces cacaoi subsp. cacaoi NBRC 12748.</title>
        <authorList>
            <person name="Hosoyama A."/>
            <person name="Uohara A."/>
            <person name="Ohji S."/>
            <person name="Ichikawa N."/>
        </authorList>
    </citation>
    <scope>NUCLEOTIDE SEQUENCE [LARGE SCALE GENOMIC DNA]</scope>
    <source>
        <strain evidence="13 14">NBRC 12748</strain>
    </source>
</reference>
<evidence type="ECO:0000256" key="2">
    <source>
        <dbReference type="ARBA" id="ARBA00022448"/>
    </source>
</evidence>
<dbReference type="PANTHER" id="PTHR30341:SF0">
    <property type="entry name" value="NA(+)_H(+) ANTIPORTER NHAA"/>
    <property type="match status" value="1"/>
</dbReference>
<dbReference type="EMBL" id="BJMM01000002">
    <property type="protein sequence ID" value="GEB47666.1"/>
    <property type="molecule type" value="Genomic_DNA"/>
</dbReference>
<comment type="caution">
    <text evidence="13">The sequence shown here is derived from an EMBL/GenBank/DDBJ whole genome shotgun (WGS) entry which is preliminary data.</text>
</comment>
<evidence type="ECO:0000256" key="4">
    <source>
        <dbReference type="ARBA" id="ARBA00022475"/>
    </source>
</evidence>
<evidence type="ECO:0000256" key="11">
    <source>
        <dbReference type="HAMAP-Rule" id="MF_01844"/>
    </source>
</evidence>
<dbReference type="GO" id="GO:0005886">
    <property type="term" value="C:plasma membrane"/>
    <property type="evidence" value="ECO:0007669"/>
    <property type="project" value="UniProtKB-SubCell"/>
</dbReference>
<keyword evidence="14" id="KW-1185">Reference proteome</keyword>
<comment type="catalytic activity">
    <reaction evidence="11">
        <text>Na(+)(in) + 2 H(+)(out) = Na(+)(out) + 2 H(+)(in)</text>
        <dbReference type="Rhea" id="RHEA:29251"/>
        <dbReference type="ChEBI" id="CHEBI:15378"/>
        <dbReference type="ChEBI" id="CHEBI:29101"/>
    </reaction>
</comment>
<dbReference type="RefSeq" id="WP_141275159.1">
    <property type="nucleotide sequence ID" value="NZ_BJMM01000002.1"/>
</dbReference>
<keyword evidence="4 11" id="KW-1003">Cell membrane</keyword>
<dbReference type="NCBIfam" id="TIGR00773">
    <property type="entry name" value="NhaA"/>
    <property type="match status" value="1"/>
</dbReference>
<evidence type="ECO:0000256" key="9">
    <source>
        <dbReference type="ARBA" id="ARBA00023136"/>
    </source>
</evidence>
<evidence type="ECO:0000256" key="8">
    <source>
        <dbReference type="ARBA" id="ARBA00023065"/>
    </source>
</evidence>
<dbReference type="Proteomes" id="UP000319210">
    <property type="component" value="Unassembled WGS sequence"/>
</dbReference>
<dbReference type="PANTHER" id="PTHR30341">
    <property type="entry name" value="SODIUM ION/PROTON ANTIPORTER NHAA-RELATED"/>
    <property type="match status" value="1"/>
</dbReference>
<accession>A0A4Y3QQF8</accession>
<evidence type="ECO:0000313" key="14">
    <source>
        <dbReference type="Proteomes" id="UP000319210"/>
    </source>
</evidence>
<feature type="region of interest" description="Disordered" evidence="12">
    <location>
        <begin position="446"/>
        <end position="474"/>
    </location>
</feature>
<comment type="subcellular location">
    <subcellularLocation>
        <location evidence="1">Cell inner membrane</location>
        <topology evidence="1">Multi-pass membrane protein</topology>
    </subcellularLocation>
    <subcellularLocation>
        <location evidence="11">Cell membrane</location>
        <topology evidence="11">Multi-pass membrane protein</topology>
    </subcellularLocation>
</comment>
<feature type="transmembrane region" description="Helical" evidence="11">
    <location>
        <begin position="322"/>
        <end position="343"/>
    </location>
</feature>
<protein>
    <recommendedName>
        <fullName evidence="11">Na(+)/H(+) antiporter NhaA</fullName>
    </recommendedName>
    <alternativeName>
        <fullName evidence="11">Sodium/proton antiporter NhaA</fullName>
    </alternativeName>
</protein>
<evidence type="ECO:0000256" key="7">
    <source>
        <dbReference type="ARBA" id="ARBA00023053"/>
    </source>
</evidence>
<proteinExistence type="inferred from homology"/>
<feature type="transmembrane region" description="Helical" evidence="11">
    <location>
        <begin position="230"/>
        <end position="248"/>
    </location>
</feature>
<feature type="transmembrane region" description="Helical" evidence="11">
    <location>
        <begin position="425"/>
        <end position="444"/>
    </location>
</feature>
<dbReference type="AlphaFoldDB" id="A0A4Y3QQF8"/>
<name>A0A4Y3QQF8_STRCI</name>
<evidence type="ECO:0000256" key="3">
    <source>
        <dbReference type="ARBA" id="ARBA00022449"/>
    </source>
</evidence>
<feature type="transmembrane region" description="Helical" evidence="11">
    <location>
        <begin position="209"/>
        <end position="225"/>
    </location>
</feature>
<keyword evidence="5 11" id="KW-0812">Transmembrane</keyword>
<keyword evidence="9 11" id="KW-0472">Membrane</keyword>
<feature type="transmembrane region" description="Helical" evidence="11">
    <location>
        <begin position="154"/>
        <end position="173"/>
    </location>
</feature>
<gene>
    <name evidence="11 13" type="primary">nhaA</name>
    <name evidence="13" type="ORF">SCA03_02170</name>
</gene>
<feature type="transmembrane region" description="Helical" evidence="11">
    <location>
        <begin position="355"/>
        <end position="375"/>
    </location>
</feature>
<feature type="compositionally biased region" description="Basic and acidic residues" evidence="12">
    <location>
        <begin position="446"/>
        <end position="455"/>
    </location>
</feature>
<feature type="transmembrane region" description="Helical" evidence="11">
    <location>
        <begin position="254"/>
        <end position="271"/>
    </location>
</feature>
<dbReference type="GO" id="GO:0006885">
    <property type="term" value="P:regulation of pH"/>
    <property type="evidence" value="ECO:0007669"/>
    <property type="project" value="UniProtKB-UniRule"/>
</dbReference>
<organism evidence="13 14">
    <name type="scientific">Streptomyces cacaoi</name>
    <dbReference type="NCBI Taxonomy" id="1898"/>
    <lineage>
        <taxon>Bacteria</taxon>
        <taxon>Bacillati</taxon>
        <taxon>Actinomycetota</taxon>
        <taxon>Actinomycetes</taxon>
        <taxon>Kitasatosporales</taxon>
        <taxon>Streptomycetaceae</taxon>
        <taxon>Streptomyces</taxon>
    </lineage>
</organism>
<keyword evidence="10 11" id="KW-0739">Sodium transport</keyword>
<feature type="transmembrane region" description="Helical" evidence="11">
    <location>
        <begin position="182"/>
        <end position="203"/>
    </location>
</feature>
<evidence type="ECO:0000256" key="1">
    <source>
        <dbReference type="ARBA" id="ARBA00004429"/>
    </source>
</evidence>
<dbReference type="Pfam" id="PF06965">
    <property type="entry name" value="Na_H_antiport_1"/>
    <property type="match status" value="1"/>
</dbReference>
<evidence type="ECO:0000256" key="5">
    <source>
        <dbReference type="ARBA" id="ARBA00022692"/>
    </source>
</evidence>
<keyword evidence="8 11" id="KW-0406">Ion transport</keyword>
<comment type="function">
    <text evidence="11">Na(+)/H(+) antiporter that extrudes sodium in exchange for external protons.</text>
</comment>